<dbReference type="Gene3D" id="1.10.260.40">
    <property type="entry name" value="lambda repressor-like DNA-binding domains"/>
    <property type="match status" value="1"/>
</dbReference>
<dbReference type="InterPro" id="IPR010982">
    <property type="entry name" value="Lambda_DNA-bd_dom_sf"/>
</dbReference>
<feature type="compositionally biased region" description="Basic and acidic residues" evidence="1">
    <location>
        <begin position="141"/>
        <end position="152"/>
    </location>
</feature>
<dbReference type="InterPro" id="IPR001387">
    <property type="entry name" value="Cro/C1-type_HTH"/>
</dbReference>
<feature type="region of interest" description="Disordered" evidence="1">
    <location>
        <begin position="141"/>
        <end position="179"/>
    </location>
</feature>
<evidence type="ECO:0000313" key="3">
    <source>
        <dbReference type="EMBL" id="MBM0233264.1"/>
    </source>
</evidence>
<comment type="caution">
    <text evidence="3">The sequence shown here is derived from an EMBL/GenBank/DDBJ whole genome shotgun (WGS) entry which is preliminary data.</text>
</comment>
<dbReference type="SMART" id="SM00530">
    <property type="entry name" value="HTH_XRE"/>
    <property type="match status" value="1"/>
</dbReference>
<organism evidence="3 4">
    <name type="scientific">Micromonospora parastrephiae</name>
    <dbReference type="NCBI Taxonomy" id="2806101"/>
    <lineage>
        <taxon>Bacteria</taxon>
        <taxon>Bacillati</taxon>
        <taxon>Actinomycetota</taxon>
        <taxon>Actinomycetes</taxon>
        <taxon>Micromonosporales</taxon>
        <taxon>Micromonosporaceae</taxon>
        <taxon>Micromonospora</taxon>
    </lineage>
</organism>
<keyword evidence="4" id="KW-1185">Reference proteome</keyword>
<accession>A0ABS1XVG1</accession>
<protein>
    <submittedName>
        <fullName evidence="3">Helix-turn-helix transcriptional regulator</fullName>
    </submittedName>
</protein>
<sequence>MSPGTDTGDGGEMTSALEPPPPPGPTVGRFPIAGLVRRARRIVGLSQLRLARFAKVSPSTVGRVEAGSLTPSLAVLERLLGAGGLYLVVVDQEGRIVQPMDDREDVHDGAGRRYPSHLDTILDPEPGEWWGDRYGLARPPETYHRSSVDREARRRRSQWEVRVAQHRHVPPPPTVQEYY</sequence>
<dbReference type="EMBL" id="JAEVHM010000071">
    <property type="protein sequence ID" value="MBM0233264.1"/>
    <property type="molecule type" value="Genomic_DNA"/>
</dbReference>
<dbReference type="SUPFAM" id="SSF47413">
    <property type="entry name" value="lambda repressor-like DNA-binding domains"/>
    <property type="match status" value="1"/>
</dbReference>
<name>A0ABS1XVG1_9ACTN</name>
<feature type="region of interest" description="Disordered" evidence="1">
    <location>
        <begin position="1"/>
        <end position="29"/>
    </location>
</feature>
<dbReference type="Proteomes" id="UP000601027">
    <property type="component" value="Unassembled WGS sequence"/>
</dbReference>
<evidence type="ECO:0000256" key="1">
    <source>
        <dbReference type="SAM" id="MobiDB-lite"/>
    </source>
</evidence>
<feature type="compositionally biased region" description="Pro residues" evidence="1">
    <location>
        <begin position="170"/>
        <end position="179"/>
    </location>
</feature>
<reference evidence="3 4" key="1">
    <citation type="submission" date="2021-01" db="EMBL/GenBank/DDBJ databases">
        <title>Draft genome sequence of Micromonospora sp. strain STR1_7.</title>
        <authorList>
            <person name="Karlyshev A."/>
            <person name="Jawad R."/>
        </authorList>
    </citation>
    <scope>NUCLEOTIDE SEQUENCE [LARGE SCALE GENOMIC DNA]</scope>
    <source>
        <strain evidence="3 4">STR1-7</strain>
    </source>
</reference>
<feature type="domain" description="HTH cro/C1-type" evidence="2">
    <location>
        <begin position="36"/>
        <end position="82"/>
    </location>
</feature>
<gene>
    <name evidence="3" type="ORF">JNW91_16215</name>
</gene>
<evidence type="ECO:0000313" key="4">
    <source>
        <dbReference type="Proteomes" id="UP000601027"/>
    </source>
</evidence>
<evidence type="ECO:0000259" key="2">
    <source>
        <dbReference type="PROSITE" id="PS50943"/>
    </source>
</evidence>
<dbReference type="CDD" id="cd00093">
    <property type="entry name" value="HTH_XRE"/>
    <property type="match status" value="1"/>
</dbReference>
<proteinExistence type="predicted"/>
<dbReference type="Pfam" id="PF13560">
    <property type="entry name" value="HTH_31"/>
    <property type="match status" value="1"/>
</dbReference>
<dbReference type="PROSITE" id="PS50943">
    <property type="entry name" value="HTH_CROC1"/>
    <property type="match status" value="1"/>
</dbReference>